<dbReference type="Gramene" id="OMO89420">
    <property type="protein sequence ID" value="OMO89420"/>
    <property type="gene ID" value="CCACVL1_07831"/>
</dbReference>
<evidence type="ECO:0000313" key="2">
    <source>
        <dbReference type="Proteomes" id="UP000188268"/>
    </source>
</evidence>
<sequence length="22" mass="2458">MAIVVEEEEEPRRSCGIALVVK</sequence>
<name>A0A1R3J3P0_COCAP</name>
<accession>A0A1R3J3P0</accession>
<dbReference type="Proteomes" id="UP000188268">
    <property type="component" value="Unassembled WGS sequence"/>
</dbReference>
<dbReference type="EMBL" id="AWWV01008701">
    <property type="protein sequence ID" value="OMO89420.1"/>
    <property type="molecule type" value="Genomic_DNA"/>
</dbReference>
<dbReference type="AlphaFoldDB" id="A0A1R3J3P0"/>
<gene>
    <name evidence="1" type="ORF">CCACVL1_07831</name>
</gene>
<evidence type="ECO:0000313" key="1">
    <source>
        <dbReference type="EMBL" id="OMO89420.1"/>
    </source>
</evidence>
<keyword evidence="2" id="KW-1185">Reference proteome</keyword>
<reference evidence="1 2" key="1">
    <citation type="submission" date="2013-09" db="EMBL/GenBank/DDBJ databases">
        <title>Corchorus capsularis genome sequencing.</title>
        <authorList>
            <person name="Alam M."/>
            <person name="Haque M.S."/>
            <person name="Islam M.S."/>
            <person name="Emdad E.M."/>
            <person name="Islam M.M."/>
            <person name="Ahmed B."/>
            <person name="Halim A."/>
            <person name="Hossen Q.M.M."/>
            <person name="Hossain M.Z."/>
            <person name="Ahmed R."/>
            <person name="Khan M.M."/>
            <person name="Islam R."/>
            <person name="Rashid M.M."/>
            <person name="Khan S.A."/>
            <person name="Rahman M.S."/>
            <person name="Alam M."/>
        </authorList>
    </citation>
    <scope>NUCLEOTIDE SEQUENCE [LARGE SCALE GENOMIC DNA]</scope>
    <source>
        <strain evidence="2">cv. CVL-1</strain>
        <tissue evidence="1">Whole seedling</tissue>
    </source>
</reference>
<proteinExistence type="predicted"/>
<comment type="caution">
    <text evidence="1">The sequence shown here is derived from an EMBL/GenBank/DDBJ whole genome shotgun (WGS) entry which is preliminary data.</text>
</comment>
<protein>
    <submittedName>
        <fullName evidence="1">Uncharacterized protein</fullName>
    </submittedName>
</protein>
<organism evidence="1 2">
    <name type="scientific">Corchorus capsularis</name>
    <name type="common">Jute</name>
    <dbReference type="NCBI Taxonomy" id="210143"/>
    <lineage>
        <taxon>Eukaryota</taxon>
        <taxon>Viridiplantae</taxon>
        <taxon>Streptophyta</taxon>
        <taxon>Embryophyta</taxon>
        <taxon>Tracheophyta</taxon>
        <taxon>Spermatophyta</taxon>
        <taxon>Magnoliopsida</taxon>
        <taxon>eudicotyledons</taxon>
        <taxon>Gunneridae</taxon>
        <taxon>Pentapetalae</taxon>
        <taxon>rosids</taxon>
        <taxon>malvids</taxon>
        <taxon>Malvales</taxon>
        <taxon>Malvaceae</taxon>
        <taxon>Grewioideae</taxon>
        <taxon>Apeibeae</taxon>
        <taxon>Corchorus</taxon>
    </lineage>
</organism>